<organism evidence="4">
    <name type="scientific">marine metagenome</name>
    <dbReference type="NCBI Taxonomy" id="408172"/>
    <lineage>
        <taxon>unclassified sequences</taxon>
        <taxon>metagenomes</taxon>
        <taxon>ecological metagenomes</taxon>
    </lineage>
</organism>
<feature type="non-terminal residue" evidence="4">
    <location>
        <position position="1"/>
    </location>
</feature>
<accession>A0A382LT62</accession>
<keyword evidence="2" id="KW-0812">Transmembrane</keyword>
<feature type="transmembrane region" description="Helical" evidence="2">
    <location>
        <begin position="209"/>
        <end position="228"/>
    </location>
</feature>
<name>A0A382LT62_9ZZZZ</name>
<keyword evidence="2" id="KW-0472">Membrane</keyword>
<feature type="compositionally biased region" description="Basic and acidic residues" evidence="1">
    <location>
        <begin position="351"/>
        <end position="364"/>
    </location>
</feature>
<evidence type="ECO:0000313" key="4">
    <source>
        <dbReference type="EMBL" id="SVC39934.1"/>
    </source>
</evidence>
<dbReference type="GO" id="GO:0016020">
    <property type="term" value="C:membrane"/>
    <property type="evidence" value="ECO:0007669"/>
    <property type="project" value="TreeGrafter"/>
</dbReference>
<dbReference type="EMBL" id="UINC01089122">
    <property type="protein sequence ID" value="SVC39934.1"/>
    <property type="molecule type" value="Genomic_DNA"/>
</dbReference>
<feature type="non-terminal residue" evidence="4">
    <location>
        <position position="371"/>
    </location>
</feature>
<dbReference type="GO" id="GO:0008610">
    <property type="term" value="P:lipid biosynthetic process"/>
    <property type="evidence" value="ECO:0007669"/>
    <property type="project" value="UniProtKB-ARBA"/>
</dbReference>
<dbReference type="InterPro" id="IPR012171">
    <property type="entry name" value="Fatty_acid_desaturase"/>
</dbReference>
<gene>
    <name evidence="4" type="ORF">METZ01_LOCUS292788</name>
</gene>
<dbReference type="InterPro" id="IPR005804">
    <property type="entry name" value="FA_desaturase_dom"/>
</dbReference>
<keyword evidence="2" id="KW-1133">Transmembrane helix</keyword>
<feature type="region of interest" description="Disordered" evidence="1">
    <location>
        <begin position="337"/>
        <end position="371"/>
    </location>
</feature>
<dbReference type="PANTHER" id="PTHR19353:SF19">
    <property type="entry name" value="DELTA(5) FATTY ACID DESATURASE C-RELATED"/>
    <property type="match status" value="1"/>
</dbReference>
<evidence type="ECO:0000256" key="2">
    <source>
        <dbReference type="SAM" id="Phobius"/>
    </source>
</evidence>
<evidence type="ECO:0000256" key="1">
    <source>
        <dbReference type="SAM" id="MobiDB-lite"/>
    </source>
</evidence>
<feature type="transmembrane region" description="Helical" evidence="2">
    <location>
        <begin position="102"/>
        <end position="122"/>
    </location>
</feature>
<dbReference type="PANTHER" id="PTHR19353">
    <property type="entry name" value="FATTY ACID DESATURASE 2"/>
    <property type="match status" value="1"/>
</dbReference>
<dbReference type="Pfam" id="PF00487">
    <property type="entry name" value="FA_desaturase"/>
    <property type="match status" value="1"/>
</dbReference>
<sequence length="371" mass="43164">VNLSARKPLSEVRRNLRIKWYRCPIESHKLRELSRRNDLKGFSQALGHLGLWIVTGVLTYLFFLKGSWIGFGFAIILHGTVGSFFTAAHHELSHGTVFETKRLNTVFLSIFSLLGWLNFRVYEMSHTYHHRFTLFQEGDKEEVHPKTPSLHFLYLIQLLTLNITGGEKSRGIIPTVKNFVMIAFNNLDNPMNDWDEALYNEVPEEGKKAVNWARLVLVFHLAIIFSSFVIGQPIIAVLVSGHLFIGNLLYYFVGTPMHCGLRTNVPDFRKCVRNNTLDPISEFLYWNMNWHLNHHMFAAVPCYNLKKLHQVIADDLPKPKNLLVTWREMREIMKKQQKDPNYEYDTPVPPPRERMRSEQKKDFIAESIGDL</sequence>
<feature type="transmembrane region" description="Helical" evidence="2">
    <location>
        <begin position="45"/>
        <end position="64"/>
    </location>
</feature>
<dbReference type="AlphaFoldDB" id="A0A382LT62"/>
<reference evidence="4" key="1">
    <citation type="submission" date="2018-05" db="EMBL/GenBank/DDBJ databases">
        <authorList>
            <person name="Lanie J.A."/>
            <person name="Ng W.-L."/>
            <person name="Kazmierczak K.M."/>
            <person name="Andrzejewski T.M."/>
            <person name="Davidsen T.M."/>
            <person name="Wayne K.J."/>
            <person name="Tettelin H."/>
            <person name="Glass J.I."/>
            <person name="Rusch D."/>
            <person name="Podicherti R."/>
            <person name="Tsui H.-C.T."/>
            <person name="Winkler M.E."/>
        </authorList>
    </citation>
    <scope>NUCLEOTIDE SEQUENCE</scope>
</reference>
<feature type="domain" description="Fatty acid desaturase" evidence="3">
    <location>
        <begin position="67"/>
        <end position="319"/>
    </location>
</feature>
<feature type="transmembrane region" description="Helical" evidence="2">
    <location>
        <begin position="71"/>
        <end position="90"/>
    </location>
</feature>
<proteinExistence type="predicted"/>
<dbReference type="GO" id="GO:0016717">
    <property type="term" value="F:oxidoreductase activity, acting on paired donors, with oxidation of a pair of donors resulting in the reduction of molecular oxygen to two molecules of water"/>
    <property type="evidence" value="ECO:0007669"/>
    <property type="project" value="TreeGrafter"/>
</dbReference>
<evidence type="ECO:0000259" key="3">
    <source>
        <dbReference type="Pfam" id="PF00487"/>
    </source>
</evidence>
<protein>
    <recommendedName>
        <fullName evidence="3">Fatty acid desaturase domain-containing protein</fullName>
    </recommendedName>
</protein>